<evidence type="ECO:0000256" key="7">
    <source>
        <dbReference type="ARBA" id="ARBA00047693"/>
    </source>
</evidence>
<comment type="catalytic activity">
    <reaction evidence="9">
        <text>acetate(out) + H(+)(out) = acetate(in) + H(+)(in)</text>
        <dbReference type="Rhea" id="RHEA:71803"/>
        <dbReference type="ChEBI" id="CHEBI:15378"/>
        <dbReference type="ChEBI" id="CHEBI:30089"/>
    </reaction>
</comment>
<feature type="transmembrane region" description="Helical" evidence="13">
    <location>
        <begin position="235"/>
        <end position="255"/>
    </location>
</feature>
<feature type="transmembrane region" description="Helical" evidence="13">
    <location>
        <begin position="267"/>
        <end position="291"/>
    </location>
</feature>
<dbReference type="PANTHER" id="PTHR30520:SF6">
    <property type="entry name" value="FORMATE_NITRATE FAMILY TRANSPORTER (EUROFUNG)"/>
    <property type="match status" value="1"/>
</dbReference>
<evidence type="ECO:0000313" key="16">
    <source>
        <dbReference type="Proteomes" id="UP001516023"/>
    </source>
</evidence>
<dbReference type="PROSITE" id="PS01006">
    <property type="entry name" value="FORMATE_NITRITE_TP_2"/>
    <property type="match status" value="1"/>
</dbReference>
<comment type="caution">
    <text evidence="15">The sequence shown here is derived from an EMBL/GenBank/DDBJ whole genome shotgun (WGS) entry which is preliminary data.</text>
</comment>
<dbReference type="Gene3D" id="1.20.1080.10">
    <property type="entry name" value="Glycerol uptake facilitator protein"/>
    <property type="match status" value="1"/>
</dbReference>
<reference evidence="15 16" key="1">
    <citation type="journal article" date="2020" name="G3 (Bethesda)">
        <title>Improved Reference Genome for Cyclotella cryptica CCMP332, a Model for Cell Wall Morphogenesis, Salinity Adaptation, and Lipid Production in Diatoms (Bacillariophyta).</title>
        <authorList>
            <person name="Roberts W.R."/>
            <person name="Downey K.M."/>
            <person name="Ruck E.C."/>
            <person name="Traller J.C."/>
            <person name="Alverson A.J."/>
        </authorList>
    </citation>
    <scope>NUCLEOTIDE SEQUENCE [LARGE SCALE GENOMIC DNA]</scope>
    <source>
        <strain evidence="15 16">CCMP332</strain>
    </source>
</reference>
<organism evidence="15 16">
    <name type="scientific">Cyclotella cryptica</name>
    <dbReference type="NCBI Taxonomy" id="29204"/>
    <lineage>
        <taxon>Eukaryota</taxon>
        <taxon>Sar</taxon>
        <taxon>Stramenopiles</taxon>
        <taxon>Ochrophyta</taxon>
        <taxon>Bacillariophyta</taxon>
        <taxon>Coscinodiscophyceae</taxon>
        <taxon>Thalassiosirophycidae</taxon>
        <taxon>Stephanodiscales</taxon>
        <taxon>Stephanodiscaceae</taxon>
        <taxon>Cyclotella</taxon>
    </lineage>
</organism>
<evidence type="ECO:0000313" key="15">
    <source>
        <dbReference type="EMBL" id="KAL3786232.1"/>
    </source>
</evidence>
<feature type="chain" id="PRO_5044743128" description="Formate/nitrite transporter" evidence="14">
    <location>
        <begin position="20"/>
        <end position="610"/>
    </location>
</feature>
<evidence type="ECO:0000256" key="5">
    <source>
        <dbReference type="ARBA" id="ARBA00023136"/>
    </source>
</evidence>
<dbReference type="InterPro" id="IPR023271">
    <property type="entry name" value="Aquaporin-like"/>
</dbReference>
<name>A0ABD3PEG6_9STRA</name>
<dbReference type="InterPro" id="IPR024002">
    <property type="entry name" value="For/NO2_transpt_CS"/>
</dbReference>
<keyword evidence="14" id="KW-0732">Signal</keyword>
<comment type="catalytic activity">
    <reaction evidence="8">
        <text>formate(in) + H(+)(in) = formate(out) + H(+)(out)</text>
        <dbReference type="Rhea" id="RHEA:80887"/>
        <dbReference type="ChEBI" id="CHEBI:15378"/>
        <dbReference type="ChEBI" id="CHEBI:15740"/>
    </reaction>
</comment>
<feature type="transmembrane region" description="Helical" evidence="13">
    <location>
        <begin position="107"/>
        <end position="129"/>
    </location>
</feature>
<feature type="signal peptide" evidence="14">
    <location>
        <begin position="1"/>
        <end position="19"/>
    </location>
</feature>
<evidence type="ECO:0000256" key="4">
    <source>
        <dbReference type="ARBA" id="ARBA00022989"/>
    </source>
</evidence>
<evidence type="ECO:0000256" key="13">
    <source>
        <dbReference type="SAM" id="Phobius"/>
    </source>
</evidence>
<evidence type="ECO:0000256" key="9">
    <source>
        <dbReference type="ARBA" id="ARBA00049088"/>
    </source>
</evidence>
<dbReference type="AlphaFoldDB" id="A0ABD3PEG6"/>
<keyword evidence="16" id="KW-1185">Reference proteome</keyword>
<evidence type="ECO:0000256" key="2">
    <source>
        <dbReference type="ARBA" id="ARBA00011255"/>
    </source>
</evidence>
<comment type="similarity">
    <text evidence="10">Belongs to the FNT transporter (TC 1.A.16) family.</text>
</comment>
<feature type="region of interest" description="Disordered" evidence="12">
    <location>
        <begin position="551"/>
        <end position="572"/>
    </location>
</feature>
<dbReference type="Pfam" id="PF01226">
    <property type="entry name" value="Form_Nir_trans"/>
    <property type="match status" value="1"/>
</dbReference>
<evidence type="ECO:0000256" key="3">
    <source>
        <dbReference type="ARBA" id="ARBA00022692"/>
    </source>
</evidence>
<dbReference type="GO" id="GO:0005886">
    <property type="term" value="C:plasma membrane"/>
    <property type="evidence" value="ECO:0007669"/>
    <property type="project" value="UniProtKB-SubCell"/>
</dbReference>
<comment type="catalytic activity">
    <reaction evidence="7">
        <text>pyruvate(out) + H(+)(out) = pyruvate(in) + H(+)(in)</text>
        <dbReference type="Rhea" id="RHEA:64720"/>
        <dbReference type="ChEBI" id="CHEBI:15361"/>
        <dbReference type="ChEBI" id="CHEBI:15378"/>
    </reaction>
</comment>
<keyword evidence="4 13" id="KW-1133">Transmembrane helix</keyword>
<proteinExistence type="inferred from homology"/>
<comment type="subunit">
    <text evidence="2">Homopentamer.</text>
</comment>
<evidence type="ECO:0000256" key="1">
    <source>
        <dbReference type="ARBA" id="ARBA00004651"/>
    </source>
</evidence>
<dbReference type="PANTHER" id="PTHR30520">
    <property type="entry name" value="FORMATE TRANSPORTER-RELATED"/>
    <property type="match status" value="1"/>
</dbReference>
<evidence type="ECO:0000256" key="10">
    <source>
        <dbReference type="ARBA" id="ARBA00049660"/>
    </source>
</evidence>
<dbReference type="Proteomes" id="UP001516023">
    <property type="component" value="Unassembled WGS sequence"/>
</dbReference>
<accession>A0ABD3PEG6</accession>
<evidence type="ECO:0000256" key="14">
    <source>
        <dbReference type="SAM" id="SignalP"/>
    </source>
</evidence>
<protein>
    <recommendedName>
        <fullName evidence="17">Formate/nitrite transporter</fullName>
    </recommendedName>
</protein>
<keyword evidence="3 13" id="KW-0812">Transmembrane</keyword>
<comment type="subcellular location">
    <subcellularLocation>
        <location evidence="1">Cell membrane</location>
        <topology evidence="1">Multi-pass membrane protein</topology>
    </subcellularLocation>
</comment>
<evidence type="ECO:0000256" key="6">
    <source>
        <dbReference type="ARBA" id="ARBA00034245"/>
    </source>
</evidence>
<evidence type="ECO:0000256" key="8">
    <source>
        <dbReference type="ARBA" id="ARBA00049016"/>
    </source>
</evidence>
<keyword evidence="5 13" id="KW-0472">Membrane</keyword>
<gene>
    <name evidence="15" type="ORF">HJC23_002483</name>
</gene>
<sequence length="610" mass="64106">MVQYNLSLILLAALNLSTAFQVPRSKSYIPPNGSLDSSVVERDVIFEPVTEHQKTVEVGTPARYDAASNAVAELDLSKISNVLTPTEAFEQLVEKGVYNANSKAERLLFSSALGGCYVGMGAMVSLAVAGNSAGLAAADPGLQKFVFAALFPMNLLLAQQCGGMLYTGNTASMMAAVCEKRVSFNDMGRVLLLSWIGNLFGCGLFAVACKYAGVMEGGAGVLAAKTLVAKTSAELGPVLIKAIFCNWLVCLAVVLSTQAKDMGGKYISIWLPVSTFVSIGFEHSVANMFLLPAGLMSQDTITVGDAITKNLLPVTVGNALSGSLLVGATFSYLFGTLGKDTSQSAESTAEVKSVKEIMAQVVSNMSELLLPLGQGLTDLSSASTAGHASTDTDEKVTAPKVGESTVSETGLVYAAKPNPGPFFLKSVEEPVFVTEKESTKPDVGISLDMSYEKIVTEAQREAEEAELMLREAEAEAARLEAELTKLYSSSPLPLVKDEVVSSVGTSLFFEEAEEVEVDLKPVASLEVVEALVASTATSTPIKEVAPSAALAPANSVPTPSKESAPVPSQVASTIPPVSRVTATKSIQVQKTMPTRTTSLRDLLKANEKLI</sequence>
<dbReference type="EMBL" id="JABMIG020000199">
    <property type="protein sequence ID" value="KAL3786232.1"/>
    <property type="molecule type" value="Genomic_DNA"/>
</dbReference>
<evidence type="ECO:0008006" key="17">
    <source>
        <dbReference type="Google" id="ProtNLM"/>
    </source>
</evidence>
<keyword evidence="11" id="KW-0175">Coiled coil</keyword>
<feature type="coiled-coil region" evidence="11">
    <location>
        <begin position="455"/>
        <end position="489"/>
    </location>
</feature>
<feature type="transmembrane region" description="Helical" evidence="13">
    <location>
        <begin position="190"/>
        <end position="215"/>
    </location>
</feature>
<evidence type="ECO:0000256" key="11">
    <source>
        <dbReference type="SAM" id="Coils"/>
    </source>
</evidence>
<comment type="catalytic activity">
    <reaction evidence="6">
        <text>(S)-lactate(in) + H(+)(in) = (S)-lactate(out) + H(+)(out)</text>
        <dbReference type="Rhea" id="RHEA:29415"/>
        <dbReference type="ChEBI" id="CHEBI:15378"/>
        <dbReference type="ChEBI" id="CHEBI:16651"/>
    </reaction>
</comment>
<evidence type="ECO:0000256" key="12">
    <source>
        <dbReference type="SAM" id="MobiDB-lite"/>
    </source>
</evidence>
<dbReference type="InterPro" id="IPR000292">
    <property type="entry name" value="For/NO2_transpt"/>
</dbReference>